<reference evidence="4" key="2">
    <citation type="submission" date="2020-09" db="EMBL/GenBank/DDBJ databases">
        <authorList>
            <person name="Sun Q."/>
            <person name="Zhou Y."/>
        </authorList>
    </citation>
    <scope>NUCLEOTIDE SEQUENCE</scope>
    <source>
        <strain evidence="4">CGMCC 1.15330</strain>
    </source>
</reference>
<dbReference type="RefSeq" id="WP_188658352.1">
    <property type="nucleotide sequence ID" value="NZ_BMIH01000002.1"/>
</dbReference>
<evidence type="ECO:0000259" key="3">
    <source>
        <dbReference type="PROSITE" id="PS50110"/>
    </source>
</evidence>
<gene>
    <name evidence="4" type="ORF">GCM10011380_17580</name>
</gene>
<evidence type="ECO:0000313" key="5">
    <source>
        <dbReference type="Proteomes" id="UP000623067"/>
    </source>
</evidence>
<accession>A0A916WSG6</accession>
<comment type="caution">
    <text evidence="4">The sequence shown here is derived from an EMBL/GenBank/DDBJ whole genome shotgun (WGS) entry which is preliminary data.</text>
</comment>
<evidence type="ECO:0000313" key="4">
    <source>
        <dbReference type="EMBL" id="GGB28450.1"/>
    </source>
</evidence>
<keyword evidence="5" id="KW-1185">Reference proteome</keyword>
<dbReference type="Proteomes" id="UP000623067">
    <property type="component" value="Unassembled WGS sequence"/>
</dbReference>
<proteinExistence type="predicted"/>
<name>A0A916WSG6_9SPHN</name>
<sequence length="126" mass="13434">MTAPLHLLYVDDDPDIRTIVQLALGLDPAIRLSLAGSGVEALALLGEGLRPDAVLLDVMMPGPDGPALFDTLRRGAGWDEMPVLFVTARGRRRDIEALEQQGARGVILKPFDPVGLAAEIRALLSA</sequence>
<dbReference type="InterPro" id="IPR050595">
    <property type="entry name" value="Bact_response_regulator"/>
</dbReference>
<dbReference type="Gene3D" id="3.40.50.2300">
    <property type="match status" value="1"/>
</dbReference>
<dbReference type="PANTHER" id="PTHR44591">
    <property type="entry name" value="STRESS RESPONSE REGULATOR PROTEIN 1"/>
    <property type="match status" value="1"/>
</dbReference>
<evidence type="ECO:0000256" key="1">
    <source>
        <dbReference type="ARBA" id="ARBA00022553"/>
    </source>
</evidence>
<feature type="modified residue" description="4-aspartylphosphate" evidence="2">
    <location>
        <position position="57"/>
    </location>
</feature>
<dbReference type="AlphaFoldDB" id="A0A916WSG6"/>
<dbReference type="PROSITE" id="PS50110">
    <property type="entry name" value="RESPONSE_REGULATORY"/>
    <property type="match status" value="1"/>
</dbReference>
<dbReference type="EMBL" id="BMIH01000002">
    <property type="protein sequence ID" value="GGB28450.1"/>
    <property type="molecule type" value="Genomic_DNA"/>
</dbReference>
<dbReference type="SUPFAM" id="SSF52172">
    <property type="entry name" value="CheY-like"/>
    <property type="match status" value="1"/>
</dbReference>
<feature type="domain" description="Response regulatory" evidence="3">
    <location>
        <begin position="6"/>
        <end position="124"/>
    </location>
</feature>
<dbReference type="Pfam" id="PF00072">
    <property type="entry name" value="Response_reg"/>
    <property type="match status" value="1"/>
</dbReference>
<protein>
    <submittedName>
        <fullName evidence="4">Response regulator</fullName>
    </submittedName>
</protein>
<dbReference type="InterPro" id="IPR001789">
    <property type="entry name" value="Sig_transdc_resp-reg_receiver"/>
</dbReference>
<evidence type="ECO:0000256" key="2">
    <source>
        <dbReference type="PROSITE-ProRule" id="PRU00169"/>
    </source>
</evidence>
<organism evidence="4 5">
    <name type="scientific">Sphingomonas metalli</name>
    <dbReference type="NCBI Taxonomy" id="1779358"/>
    <lineage>
        <taxon>Bacteria</taxon>
        <taxon>Pseudomonadati</taxon>
        <taxon>Pseudomonadota</taxon>
        <taxon>Alphaproteobacteria</taxon>
        <taxon>Sphingomonadales</taxon>
        <taxon>Sphingomonadaceae</taxon>
        <taxon>Sphingomonas</taxon>
    </lineage>
</organism>
<keyword evidence="1 2" id="KW-0597">Phosphoprotein</keyword>
<dbReference type="InterPro" id="IPR011006">
    <property type="entry name" value="CheY-like_superfamily"/>
</dbReference>
<dbReference type="SMART" id="SM00448">
    <property type="entry name" value="REC"/>
    <property type="match status" value="1"/>
</dbReference>
<dbReference type="PANTHER" id="PTHR44591:SF3">
    <property type="entry name" value="RESPONSE REGULATORY DOMAIN-CONTAINING PROTEIN"/>
    <property type="match status" value="1"/>
</dbReference>
<dbReference type="GO" id="GO:0000160">
    <property type="term" value="P:phosphorelay signal transduction system"/>
    <property type="evidence" value="ECO:0007669"/>
    <property type="project" value="InterPro"/>
</dbReference>
<reference evidence="4" key="1">
    <citation type="journal article" date="2014" name="Int. J. Syst. Evol. Microbiol.">
        <title>Complete genome sequence of Corynebacterium casei LMG S-19264T (=DSM 44701T), isolated from a smear-ripened cheese.</title>
        <authorList>
            <consortium name="US DOE Joint Genome Institute (JGI-PGF)"/>
            <person name="Walter F."/>
            <person name="Albersmeier A."/>
            <person name="Kalinowski J."/>
            <person name="Ruckert C."/>
        </authorList>
    </citation>
    <scope>NUCLEOTIDE SEQUENCE</scope>
    <source>
        <strain evidence="4">CGMCC 1.15330</strain>
    </source>
</reference>